<proteinExistence type="predicted"/>
<dbReference type="EMBL" id="JAUSUK010000002">
    <property type="protein sequence ID" value="MDQ0326670.1"/>
    <property type="molecule type" value="Genomic_DNA"/>
</dbReference>
<reference evidence="2 3" key="1">
    <citation type="submission" date="2023-07" db="EMBL/GenBank/DDBJ databases">
        <title>Genomic Encyclopedia of Type Strains, Phase IV (KMG-IV): sequencing the most valuable type-strain genomes for metagenomic binning, comparative biology and taxonomic classification.</title>
        <authorList>
            <person name="Goeker M."/>
        </authorList>
    </citation>
    <scope>NUCLEOTIDE SEQUENCE [LARGE SCALE GENOMIC DNA]</scope>
    <source>
        <strain evidence="2 3">DSM 11549</strain>
    </source>
</reference>
<dbReference type="Proteomes" id="UP001230253">
    <property type="component" value="Unassembled WGS sequence"/>
</dbReference>
<accession>A0ABU0C824</accession>
<feature type="domain" description="YjiS-like" evidence="1">
    <location>
        <begin position="4"/>
        <end position="38"/>
    </location>
</feature>
<dbReference type="RefSeq" id="WP_307154821.1">
    <property type="nucleotide sequence ID" value="NZ_JAUSUK010000002.1"/>
</dbReference>
<organism evidence="2 3">
    <name type="scientific">Rhodopseudomonas julia</name>
    <dbReference type="NCBI Taxonomy" id="200617"/>
    <lineage>
        <taxon>Bacteria</taxon>
        <taxon>Pseudomonadati</taxon>
        <taxon>Pseudomonadota</taxon>
        <taxon>Alphaproteobacteria</taxon>
        <taxon>Hyphomicrobiales</taxon>
        <taxon>Nitrobacteraceae</taxon>
        <taxon>Rhodopseudomonas</taxon>
    </lineage>
</organism>
<evidence type="ECO:0000313" key="2">
    <source>
        <dbReference type="EMBL" id="MDQ0326670.1"/>
    </source>
</evidence>
<dbReference type="Pfam" id="PF06568">
    <property type="entry name" value="YjiS-like"/>
    <property type="match status" value="1"/>
</dbReference>
<keyword evidence="3" id="KW-1185">Reference proteome</keyword>
<protein>
    <submittedName>
        <fullName evidence="2">Uncharacterized protein YjiS (DUF1127 family)</fullName>
    </submittedName>
</protein>
<name>A0ABU0C824_9BRAD</name>
<sequence>MRFIQQLLRARRKRNAAHELRGLSPDLLNDIGINPAEVDKVAAKMLSSDQPPPSQPHALLFKAALFMPIDWPGQVPDRKPTCRPA</sequence>
<evidence type="ECO:0000259" key="1">
    <source>
        <dbReference type="Pfam" id="PF06568"/>
    </source>
</evidence>
<gene>
    <name evidence="2" type="ORF">J2R99_002539</name>
</gene>
<dbReference type="InterPro" id="IPR009506">
    <property type="entry name" value="YjiS-like"/>
</dbReference>
<comment type="caution">
    <text evidence="2">The sequence shown here is derived from an EMBL/GenBank/DDBJ whole genome shotgun (WGS) entry which is preliminary data.</text>
</comment>
<evidence type="ECO:0000313" key="3">
    <source>
        <dbReference type="Proteomes" id="UP001230253"/>
    </source>
</evidence>